<keyword evidence="6" id="KW-0010">Activator</keyword>
<reference evidence="11" key="1">
    <citation type="submission" date="2007-04" db="EMBL/GenBank/DDBJ databases">
        <title>Annotation of Pediculus humanus corporis strain USDA.</title>
        <authorList>
            <person name="Kirkness E."/>
            <person name="Hannick L."/>
            <person name="Hass B."/>
            <person name="Bruggner R."/>
            <person name="Lawson D."/>
            <person name="Bidwell S."/>
            <person name="Joardar V."/>
            <person name="Caler E."/>
            <person name="Walenz B."/>
            <person name="Inman J."/>
            <person name="Schobel S."/>
            <person name="Galinsky K."/>
            <person name="Amedeo P."/>
            <person name="Strausberg R."/>
        </authorList>
    </citation>
    <scope>NUCLEOTIDE SEQUENCE</scope>
    <source>
        <strain evidence="11">USDA</strain>
    </source>
</reference>
<dbReference type="CTD" id="8233001"/>
<dbReference type="PANTHER" id="PTHR13580:SF9">
    <property type="entry name" value="AXIN1 UP-REGULATED 1, ISOFORM A"/>
    <property type="match status" value="1"/>
</dbReference>
<sequence length="1019" mass="113636">MNEVEGMDLSERSRLHSPPSACLVSDELNSNVSENGSTTTSERSSCAIPKTNCNQGALILLETSDIDNCVVNDSNKSDAKKDDDDVNKGELSRELLSKDTKSEVSGCETKDVSNFDSSEDWRIDIQPAQIIKELDENYSKYNNSNNPLSSTECCNDLPESQVLNENGGGDDAQSSYFKYKENDESECKKCSAKSVEISENSNNSNNSKLCTFTEKETEGAKDNSLDLPNDGQSENYKLGPTFTENSENEVEKSDGSDSGLGSELADEKLESSVIQEGGDSDSKTSEIDSVIGCDTEISHEEQVSTEMDPSERCDGSDSGLGLELSDERVEPFQLETENDSKITVSLLPDPGSCLEVDEDKSDFHIEAPALDDLKSSTFEEIRSHCLSFEEIKDNSEPLETPQPNLDFPVYSLCEKPEESKTIEQELLKPLPENQIPLRSSLKRKSDTDLDIIPKKKRSISFDTVSVYYFPRAQGFTCVPSQGGSTLGMSPIHSHVQQFTLSEHATEQRRLHRLMLQRLRNERLQPPSDTDDTESDEEPTDEDEGEMDLDSYYFLQPVSARQRRALLRAAGVRKIDSVEKDECRDIRTSREYCGCCCKGYCDPDTCSCSQGGIKCQVDRLHFPCGCTRDGCGNPSGRIEFNPVRVRTHFIHTLMRLELEKKHRLEEEEIKSEPFSKIDQWPVETSTSEGTGFTDAQSIDLYACRDDQYGVKSCGSIDLDTPSTSSLVCAQTSKTNHDINSLQFHSLTPNFHNAIDTFHESASKYQSHFSTFSFTPHQPIGGFSHYGTMYSQEMLSKDFGTSSYKGLLCENFKTTTTSDTFSMYPSLRDGYVPVKDGENKSNDPNVPPNTSTYASLHTVFSNSSRLEPFSELLQGRYPVLPLSVNSDPVFDDHSSQMCSSTILSQTPHEPLFTNNDINHESSVEEKIVDLPIPNVEKTEQHEEAEEKDEELKVESILTKETVLEDVGENKIENEDNKTKIVTEDKPLKTPLKETTTTTNNGEFDENLGEIIKKSMVETVSS</sequence>
<dbReference type="VEuPathDB" id="VectorBase:PHUM507450"/>
<evidence type="ECO:0000256" key="3">
    <source>
        <dbReference type="ARBA" id="ARBA00022703"/>
    </source>
</evidence>
<feature type="compositionally biased region" description="Basic and acidic residues" evidence="9">
    <location>
        <begin position="178"/>
        <end position="189"/>
    </location>
</feature>
<gene>
    <name evidence="12" type="primary">8233001</name>
    <name evidence="11" type="ORF">Phum_PHUM507450</name>
</gene>
<dbReference type="EMBL" id="AAZO01006175">
    <property type="status" value="NOT_ANNOTATED_CDS"/>
    <property type="molecule type" value="Genomic_DNA"/>
</dbReference>
<feature type="region of interest" description="Disordered" evidence="9">
    <location>
        <begin position="972"/>
        <end position="1001"/>
    </location>
</feature>
<feature type="compositionally biased region" description="Polar residues" evidence="9">
    <location>
        <begin position="139"/>
        <end position="153"/>
    </location>
</feature>
<evidence type="ECO:0000256" key="8">
    <source>
        <dbReference type="ARBA" id="ARBA00023242"/>
    </source>
</evidence>
<keyword evidence="5" id="KW-0238">DNA-binding</keyword>
<reference evidence="11" key="2">
    <citation type="submission" date="2007-04" db="EMBL/GenBank/DDBJ databases">
        <title>The genome of the human body louse.</title>
        <authorList>
            <consortium name="The Human Body Louse Genome Consortium"/>
            <person name="Kirkness E."/>
            <person name="Walenz B."/>
            <person name="Hass B."/>
            <person name="Bruggner R."/>
            <person name="Strausberg R."/>
        </authorList>
    </citation>
    <scope>NUCLEOTIDE SEQUENCE</scope>
    <source>
        <strain evidence="11">USDA</strain>
    </source>
</reference>
<evidence type="ECO:0000313" key="11">
    <source>
        <dbReference type="EMBL" id="EEB18281.1"/>
    </source>
</evidence>
<evidence type="ECO:0000313" key="12">
    <source>
        <dbReference type="EnsemblMetazoa" id="PHUM507450-PA"/>
    </source>
</evidence>
<name>E0VY25_PEDHC</name>
<dbReference type="KEGG" id="phu:Phum_PHUM507450"/>
<dbReference type="GO" id="GO:0005634">
    <property type="term" value="C:nucleus"/>
    <property type="evidence" value="ECO:0007669"/>
    <property type="project" value="UniProtKB-SubCell"/>
</dbReference>
<comment type="similarity">
    <text evidence="2">Belongs to the AXUD1 family.</text>
</comment>
<dbReference type="PRINTS" id="PR02031">
    <property type="entry name" value="CYSSERRICHNP"/>
</dbReference>
<evidence type="ECO:0000256" key="7">
    <source>
        <dbReference type="ARBA" id="ARBA00023163"/>
    </source>
</evidence>
<evidence type="ECO:0000256" key="9">
    <source>
        <dbReference type="SAM" id="MobiDB-lite"/>
    </source>
</evidence>
<proteinExistence type="inferred from homology"/>
<feature type="region of interest" description="Disordered" evidence="9">
    <location>
        <begin position="139"/>
        <end position="287"/>
    </location>
</feature>
<protein>
    <recommendedName>
        <fullName evidence="10">Cysteine/serine-rich nuclear protein N-terminal domain-containing protein</fullName>
    </recommendedName>
</protein>
<feature type="compositionally biased region" description="Basic and acidic residues" evidence="9">
    <location>
        <begin position="75"/>
        <end position="114"/>
    </location>
</feature>
<dbReference type="GeneID" id="8233001"/>
<organism>
    <name type="scientific">Pediculus humanus subsp. corporis</name>
    <name type="common">Body louse</name>
    <dbReference type="NCBI Taxonomy" id="121224"/>
    <lineage>
        <taxon>Eukaryota</taxon>
        <taxon>Metazoa</taxon>
        <taxon>Ecdysozoa</taxon>
        <taxon>Arthropoda</taxon>
        <taxon>Hexapoda</taxon>
        <taxon>Insecta</taxon>
        <taxon>Pterygota</taxon>
        <taxon>Neoptera</taxon>
        <taxon>Paraneoptera</taxon>
        <taxon>Psocodea</taxon>
        <taxon>Troctomorpha</taxon>
        <taxon>Phthiraptera</taxon>
        <taxon>Anoplura</taxon>
        <taxon>Pediculidae</taxon>
        <taxon>Pediculus</taxon>
    </lineage>
</organism>
<dbReference type="InParanoid" id="E0VY25"/>
<dbReference type="InterPro" id="IPR023260">
    <property type="entry name" value="Cys/Ser-rich_nuc_prot"/>
</dbReference>
<dbReference type="RefSeq" id="XP_002431019.1">
    <property type="nucleotide sequence ID" value="XM_002430974.1"/>
</dbReference>
<evidence type="ECO:0000256" key="6">
    <source>
        <dbReference type="ARBA" id="ARBA00023159"/>
    </source>
</evidence>
<feature type="region of interest" description="Disordered" evidence="9">
    <location>
        <begin position="517"/>
        <end position="546"/>
    </location>
</feature>
<keyword evidence="13" id="KW-1185">Reference proteome</keyword>
<dbReference type="STRING" id="121224.E0VY25"/>
<feature type="compositionally biased region" description="Acidic residues" evidence="9">
    <location>
        <begin position="528"/>
        <end position="546"/>
    </location>
</feature>
<dbReference type="eggNOG" id="KOG3813">
    <property type="taxonomic scope" value="Eukaryota"/>
</dbReference>
<dbReference type="FunCoup" id="E0VY25">
    <property type="interactions" value="250"/>
</dbReference>
<keyword evidence="8" id="KW-0539">Nucleus</keyword>
<evidence type="ECO:0000256" key="4">
    <source>
        <dbReference type="ARBA" id="ARBA00023015"/>
    </source>
</evidence>
<dbReference type="Proteomes" id="UP000009046">
    <property type="component" value="Unassembled WGS sequence"/>
</dbReference>
<keyword evidence="3" id="KW-0053">Apoptosis</keyword>
<feature type="region of interest" description="Disordered" evidence="9">
    <location>
        <begin position="1"/>
        <end position="49"/>
    </location>
</feature>
<reference evidence="12" key="3">
    <citation type="submission" date="2021-02" db="UniProtKB">
        <authorList>
            <consortium name="EnsemblMetazoa"/>
        </authorList>
    </citation>
    <scope>IDENTIFICATION</scope>
    <source>
        <strain evidence="12">USDA</strain>
    </source>
</reference>
<evidence type="ECO:0000256" key="2">
    <source>
        <dbReference type="ARBA" id="ARBA00008548"/>
    </source>
</evidence>
<feature type="region of interest" description="Disordered" evidence="9">
    <location>
        <begin position="69"/>
        <end position="114"/>
    </location>
</feature>
<evidence type="ECO:0000259" key="10">
    <source>
        <dbReference type="Pfam" id="PF16019"/>
    </source>
</evidence>
<feature type="compositionally biased region" description="Basic and acidic residues" evidence="9">
    <location>
        <begin position="213"/>
        <end position="224"/>
    </location>
</feature>
<evidence type="ECO:0000256" key="1">
    <source>
        <dbReference type="ARBA" id="ARBA00004123"/>
    </source>
</evidence>
<keyword evidence="4" id="KW-0805">Transcription regulation</keyword>
<feature type="region of interest" description="Disordered" evidence="9">
    <location>
        <begin position="300"/>
        <end position="324"/>
    </location>
</feature>
<dbReference type="InterPro" id="IPR031972">
    <property type="entry name" value="CSRNP_N"/>
</dbReference>
<dbReference type="EMBL" id="DS235843">
    <property type="protein sequence ID" value="EEB18281.1"/>
    <property type="molecule type" value="Genomic_DNA"/>
</dbReference>
<evidence type="ECO:0000256" key="5">
    <source>
        <dbReference type="ARBA" id="ARBA00023125"/>
    </source>
</evidence>
<feature type="compositionally biased region" description="Polar residues" evidence="9">
    <location>
        <begin position="27"/>
        <end position="44"/>
    </location>
</feature>
<dbReference type="PANTHER" id="PTHR13580">
    <property type="entry name" value="TGF-BETA INDUCED APOPTOSIS PROTEIN"/>
    <property type="match status" value="1"/>
</dbReference>
<dbReference type="Pfam" id="PF16019">
    <property type="entry name" value="CSRNP_N"/>
    <property type="match status" value="1"/>
</dbReference>
<dbReference type="HOGENOM" id="CLU_296355_0_0_1"/>
<feature type="domain" description="Cysteine/serine-rich nuclear protein N-terminal" evidence="10">
    <location>
        <begin position="454"/>
        <end position="659"/>
    </location>
</feature>
<dbReference type="GO" id="GO:0006915">
    <property type="term" value="P:apoptotic process"/>
    <property type="evidence" value="ECO:0007669"/>
    <property type="project" value="UniProtKB-KW"/>
</dbReference>
<dbReference type="GO" id="GO:0043565">
    <property type="term" value="F:sequence-specific DNA binding"/>
    <property type="evidence" value="ECO:0007669"/>
    <property type="project" value="TreeGrafter"/>
</dbReference>
<accession>E0VY25</accession>
<dbReference type="AlphaFoldDB" id="E0VY25"/>
<comment type="subcellular location">
    <subcellularLocation>
        <location evidence="1">Nucleus</location>
    </subcellularLocation>
</comment>
<keyword evidence="7" id="KW-0804">Transcription</keyword>
<dbReference type="EnsemblMetazoa" id="PHUM507450-RA">
    <property type="protein sequence ID" value="PHUM507450-PA"/>
    <property type="gene ID" value="PHUM507450"/>
</dbReference>
<dbReference type="GO" id="GO:0000981">
    <property type="term" value="F:DNA-binding transcription factor activity, RNA polymerase II-specific"/>
    <property type="evidence" value="ECO:0007669"/>
    <property type="project" value="TreeGrafter"/>
</dbReference>
<dbReference type="OrthoDB" id="5946974at2759"/>
<evidence type="ECO:0000313" key="13">
    <source>
        <dbReference type="Proteomes" id="UP000009046"/>
    </source>
</evidence>
<feature type="compositionally biased region" description="Basic and acidic residues" evidence="9">
    <location>
        <begin position="972"/>
        <end position="989"/>
    </location>
</feature>